<dbReference type="Pfam" id="PF03372">
    <property type="entry name" value="Exo_endo_phos"/>
    <property type="match status" value="1"/>
</dbReference>
<keyword evidence="12" id="KW-0443">Lipid metabolism</keyword>
<proteinExistence type="inferred from homology"/>
<dbReference type="InterPro" id="IPR005135">
    <property type="entry name" value="Endo/exonuclease/phosphatase"/>
</dbReference>
<keyword evidence="9" id="KW-0460">Magnesium</keyword>
<feature type="domain" description="Endonuclease/exonuclease/phosphatase" evidence="15">
    <location>
        <begin position="6"/>
        <end position="267"/>
    </location>
</feature>
<dbReference type="Gene3D" id="3.60.10.10">
    <property type="entry name" value="Endonuclease/exonuclease/phosphatase"/>
    <property type="match status" value="1"/>
</dbReference>
<dbReference type="EC" id="3.1.4.12" evidence="5"/>
<comment type="subcellular location">
    <subcellularLocation>
        <location evidence="1">Membrane</location>
        <topology evidence="1">Multi-pass membrane protein</topology>
    </subcellularLocation>
</comment>
<gene>
    <name evidence="16" type="ORF">Zmor_009884</name>
</gene>
<evidence type="ECO:0000256" key="6">
    <source>
        <dbReference type="ARBA" id="ARBA00022692"/>
    </source>
</evidence>
<evidence type="ECO:0000256" key="11">
    <source>
        <dbReference type="ARBA" id="ARBA00022989"/>
    </source>
</evidence>
<evidence type="ECO:0000313" key="17">
    <source>
        <dbReference type="Proteomes" id="UP001168821"/>
    </source>
</evidence>
<dbReference type="SUPFAM" id="SSF56219">
    <property type="entry name" value="DNase I-like"/>
    <property type="match status" value="1"/>
</dbReference>
<keyword evidence="17" id="KW-1185">Reference proteome</keyword>
<evidence type="ECO:0000256" key="14">
    <source>
        <dbReference type="SAM" id="Phobius"/>
    </source>
</evidence>
<organism evidence="16 17">
    <name type="scientific">Zophobas morio</name>
    <dbReference type="NCBI Taxonomy" id="2755281"/>
    <lineage>
        <taxon>Eukaryota</taxon>
        <taxon>Metazoa</taxon>
        <taxon>Ecdysozoa</taxon>
        <taxon>Arthropoda</taxon>
        <taxon>Hexapoda</taxon>
        <taxon>Insecta</taxon>
        <taxon>Pterygota</taxon>
        <taxon>Neoptera</taxon>
        <taxon>Endopterygota</taxon>
        <taxon>Coleoptera</taxon>
        <taxon>Polyphaga</taxon>
        <taxon>Cucujiformia</taxon>
        <taxon>Tenebrionidae</taxon>
        <taxon>Zophobas</taxon>
    </lineage>
</organism>
<evidence type="ECO:0000256" key="3">
    <source>
        <dbReference type="ARBA" id="ARBA00004991"/>
    </source>
</evidence>
<evidence type="ECO:0000256" key="5">
    <source>
        <dbReference type="ARBA" id="ARBA00012369"/>
    </source>
</evidence>
<reference evidence="16" key="1">
    <citation type="journal article" date="2023" name="G3 (Bethesda)">
        <title>Whole genome assemblies of Zophobas morio and Tenebrio molitor.</title>
        <authorList>
            <person name="Kaur S."/>
            <person name="Stinson S.A."/>
            <person name="diCenzo G.C."/>
        </authorList>
    </citation>
    <scope>NUCLEOTIDE SEQUENCE</scope>
    <source>
        <strain evidence="16">QUZm001</strain>
    </source>
</reference>
<feature type="transmembrane region" description="Helical" evidence="14">
    <location>
        <begin position="341"/>
        <end position="364"/>
    </location>
</feature>
<dbReference type="EMBL" id="JALNTZ010000003">
    <property type="protein sequence ID" value="KAJ3658126.1"/>
    <property type="molecule type" value="Genomic_DNA"/>
</dbReference>
<comment type="caution">
    <text evidence="16">The sequence shown here is derived from an EMBL/GenBank/DDBJ whole genome shotgun (WGS) entry which is preliminary data.</text>
</comment>
<dbReference type="GO" id="GO:0046872">
    <property type="term" value="F:metal ion binding"/>
    <property type="evidence" value="ECO:0007669"/>
    <property type="project" value="UniProtKB-KW"/>
</dbReference>
<dbReference type="GO" id="GO:0004767">
    <property type="term" value="F:sphingomyelin phosphodiesterase activity"/>
    <property type="evidence" value="ECO:0007669"/>
    <property type="project" value="UniProtKB-EC"/>
</dbReference>
<dbReference type="GO" id="GO:0006665">
    <property type="term" value="P:sphingolipid metabolic process"/>
    <property type="evidence" value="ECO:0007669"/>
    <property type="project" value="UniProtKB-KW"/>
</dbReference>
<evidence type="ECO:0000256" key="7">
    <source>
        <dbReference type="ARBA" id="ARBA00022723"/>
    </source>
</evidence>
<dbReference type="PANTHER" id="PTHR16320:SF24">
    <property type="entry name" value="PHOSPHODIESTERASE, PUTATIVE-RELATED"/>
    <property type="match status" value="1"/>
</dbReference>
<evidence type="ECO:0000256" key="1">
    <source>
        <dbReference type="ARBA" id="ARBA00004141"/>
    </source>
</evidence>
<evidence type="ECO:0000259" key="15">
    <source>
        <dbReference type="Pfam" id="PF03372"/>
    </source>
</evidence>
<dbReference type="FunFam" id="3.60.10.10:FF:000094">
    <property type="entry name" value="Sphingomyelin phosphodiesterase 2"/>
    <property type="match status" value="1"/>
</dbReference>
<comment type="similarity">
    <text evidence="4">Belongs to the neutral sphingomyelinase family.</text>
</comment>
<comment type="pathway">
    <text evidence="2">Lipid metabolism; sphingolipid metabolism.</text>
</comment>
<evidence type="ECO:0000256" key="10">
    <source>
        <dbReference type="ARBA" id="ARBA00022919"/>
    </source>
</evidence>
<evidence type="ECO:0000256" key="2">
    <source>
        <dbReference type="ARBA" id="ARBA00004760"/>
    </source>
</evidence>
<comment type="pathway">
    <text evidence="3">Sphingolipid metabolism.</text>
</comment>
<accession>A0AA38IMN0</accession>
<dbReference type="Proteomes" id="UP001168821">
    <property type="component" value="Unassembled WGS sequence"/>
</dbReference>
<dbReference type="PANTHER" id="PTHR16320">
    <property type="entry name" value="SPHINGOMYELINASE FAMILY MEMBER"/>
    <property type="match status" value="1"/>
</dbReference>
<keyword evidence="13 14" id="KW-0472">Membrane</keyword>
<keyword evidence="11 14" id="KW-1133">Transmembrane helix</keyword>
<evidence type="ECO:0000256" key="8">
    <source>
        <dbReference type="ARBA" id="ARBA00022801"/>
    </source>
</evidence>
<keyword evidence="6 14" id="KW-0812">Transmembrane</keyword>
<protein>
    <recommendedName>
        <fullName evidence="5">sphingomyelin phosphodiesterase</fullName>
        <ecNumber evidence="5">3.1.4.12</ecNumber>
    </recommendedName>
</protein>
<name>A0AA38IMN0_9CUCU</name>
<evidence type="ECO:0000256" key="4">
    <source>
        <dbReference type="ARBA" id="ARBA00006335"/>
    </source>
</evidence>
<feature type="transmembrane region" description="Helical" evidence="14">
    <location>
        <begin position="314"/>
        <end position="335"/>
    </location>
</feature>
<evidence type="ECO:0000313" key="16">
    <source>
        <dbReference type="EMBL" id="KAJ3658126.1"/>
    </source>
</evidence>
<dbReference type="GO" id="GO:0016020">
    <property type="term" value="C:membrane"/>
    <property type="evidence" value="ECO:0007669"/>
    <property type="project" value="UniProtKB-SubCell"/>
</dbReference>
<keyword evidence="8" id="KW-0378">Hydrolase</keyword>
<dbReference type="InterPro" id="IPR036691">
    <property type="entry name" value="Endo/exonu/phosph_ase_sf"/>
</dbReference>
<keyword evidence="7" id="KW-0479">Metal-binding</keyword>
<dbReference type="AlphaFoldDB" id="A0AA38IMN0"/>
<evidence type="ECO:0000256" key="9">
    <source>
        <dbReference type="ARBA" id="ARBA00022842"/>
    </source>
</evidence>
<evidence type="ECO:0000256" key="13">
    <source>
        <dbReference type="ARBA" id="ARBA00023136"/>
    </source>
</evidence>
<evidence type="ECO:0000256" key="12">
    <source>
        <dbReference type="ARBA" id="ARBA00023098"/>
    </source>
</evidence>
<sequence length="391" mass="44096">MEFKILTLNCWGLAVVSRNRSQRMQAIAEMLATSHYDVVCLQEIWLNSDYELIKHKVSGVLPYSHYFYSGVTGSGVCILSRYPMEEVFFHQWPVNGYIHKIHHGDWFGGKGVGLCRLKVNNYCVNVYSAHLHAEYDRKCDEYQAHRVLQSFDTAQFIQMTSGGADLVVLAGDLNTEPGDLAYRLMLSVPGLVDAFNEAGETALDIVATNESLTNSYTPPSLVKKNIPGKRIDYIMYHPGSNLQIDLKSYSLPLPDRVPGCDYSYSDHEAVAATLVISKNDVLAAKEDLQMKKTVLEESIQICDEALKSLGHNKYLYWFFTFVLFVLLVTTLATNSPFGLNFVYHILKVVITVFMFYTLIMATIWNKIEKHAVIAGKLAMSTALRKLKTKDS</sequence>
<keyword evidence="10" id="KW-0746">Sphingolipid metabolism</keyword>
<dbReference type="InterPro" id="IPR038772">
    <property type="entry name" value="Sph/SMPD2-like"/>
</dbReference>